<feature type="compositionally biased region" description="Pro residues" evidence="1">
    <location>
        <begin position="61"/>
        <end position="85"/>
    </location>
</feature>
<evidence type="ECO:0000256" key="2">
    <source>
        <dbReference type="SAM" id="Phobius"/>
    </source>
</evidence>
<feature type="compositionally biased region" description="Basic and acidic residues" evidence="1">
    <location>
        <begin position="121"/>
        <end position="147"/>
    </location>
</feature>
<dbReference type="AlphaFoldDB" id="A0A9X3SI90"/>
<protein>
    <submittedName>
        <fullName evidence="4">DUF2510 domain-containing protein</fullName>
    </submittedName>
</protein>
<feature type="compositionally biased region" description="Low complexity" evidence="1">
    <location>
        <begin position="86"/>
        <end position="95"/>
    </location>
</feature>
<dbReference type="Pfam" id="PF10708">
    <property type="entry name" value="DUF2510"/>
    <property type="match status" value="1"/>
</dbReference>
<evidence type="ECO:0000259" key="3">
    <source>
        <dbReference type="Pfam" id="PF10708"/>
    </source>
</evidence>
<reference evidence="4" key="1">
    <citation type="submission" date="2022-10" db="EMBL/GenBank/DDBJ databases">
        <title>The WGS of Solirubrobacter phytolaccae KCTC 29190.</title>
        <authorList>
            <person name="Jiang Z."/>
        </authorList>
    </citation>
    <scope>NUCLEOTIDE SEQUENCE</scope>
    <source>
        <strain evidence="4">KCTC 29190</strain>
    </source>
</reference>
<keyword evidence="2" id="KW-0472">Membrane</keyword>
<dbReference type="EMBL" id="JAPDDP010000066">
    <property type="protein sequence ID" value="MDA0184037.1"/>
    <property type="molecule type" value="Genomic_DNA"/>
</dbReference>
<feature type="compositionally biased region" description="Pro residues" evidence="1">
    <location>
        <begin position="96"/>
        <end position="109"/>
    </location>
</feature>
<keyword evidence="5" id="KW-1185">Reference proteome</keyword>
<keyword evidence="2" id="KW-1133">Transmembrane helix</keyword>
<evidence type="ECO:0000256" key="1">
    <source>
        <dbReference type="SAM" id="MobiDB-lite"/>
    </source>
</evidence>
<feature type="region of interest" description="Disordered" evidence="1">
    <location>
        <begin position="61"/>
        <end position="147"/>
    </location>
</feature>
<sequence length="147" mass="15276">MRGAKGKWLVIVVVALAGAAGGAYLGNEAAPDVTGVIACLAAAGFALGGLLGVLVSGWWRPPPKPAKASPPAPPAAPPRPAPEATPEPVVAAPAAPAAPPPAPEPPPPPENEEPGWYPDHTGARRYWDGERWTESLWRDRAPRTRKR</sequence>
<dbReference type="InterPro" id="IPR018929">
    <property type="entry name" value="DUF2510"/>
</dbReference>
<feature type="domain" description="DUF2510" evidence="3">
    <location>
        <begin position="114"/>
        <end position="138"/>
    </location>
</feature>
<gene>
    <name evidence="4" type="ORF">OJ997_27260</name>
</gene>
<accession>A0A9X3SI90</accession>
<proteinExistence type="predicted"/>
<evidence type="ECO:0000313" key="4">
    <source>
        <dbReference type="EMBL" id="MDA0184037.1"/>
    </source>
</evidence>
<comment type="caution">
    <text evidence="4">The sequence shown here is derived from an EMBL/GenBank/DDBJ whole genome shotgun (WGS) entry which is preliminary data.</text>
</comment>
<organism evidence="4 5">
    <name type="scientific">Solirubrobacter phytolaccae</name>
    <dbReference type="NCBI Taxonomy" id="1404360"/>
    <lineage>
        <taxon>Bacteria</taxon>
        <taxon>Bacillati</taxon>
        <taxon>Actinomycetota</taxon>
        <taxon>Thermoleophilia</taxon>
        <taxon>Solirubrobacterales</taxon>
        <taxon>Solirubrobacteraceae</taxon>
        <taxon>Solirubrobacter</taxon>
    </lineage>
</organism>
<feature type="transmembrane region" description="Helical" evidence="2">
    <location>
        <begin position="35"/>
        <end position="59"/>
    </location>
</feature>
<name>A0A9X3SI90_9ACTN</name>
<evidence type="ECO:0000313" key="5">
    <source>
        <dbReference type="Proteomes" id="UP001147653"/>
    </source>
</evidence>
<keyword evidence="2" id="KW-0812">Transmembrane</keyword>
<dbReference type="RefSeq" id="WP_270028454.1">
    <property type="nucleotide sequence ID" value="NZ_JAPDDP010000066.1"/>
</dbReference>
<dbReference type="Proteomes" id="UP001147653">
    <property type="component" value="Unassembled WGS sequence"/>
</dbReference>